<keyword evidence="8" id="KW-1185">Reference proteome</keyword>
<dbReference type="Pfam" id="PF01739">
    <property type="entry name" value="CheR"/>
    <property type="match status" value="1"/>
</dbReference>
<dbReference type="Gene3D" id="1.10.155.10">
    <property type="entry name" value="Chemotaxis receptor methyltransferase CheR, N-terminal domain"/>
    <property type="match status" value="1"/>
</dbReference>
<dbReference type="AlphaFoldDB" id="A0A7X0MVJ1"/>
<dbReference type="EC" id="2.1.1.80" evidence="2"/>
<evidence type="ECO:0000313" key="8">
    <source>
        <dbReference type="Proteomes" id="UP000528457"/>
    </source>
</evidence>
<accession>A0A7X0MVJ1</accession>
<dbReference type="InterPro" id="IPR022642">
    <property type="entry name" value="CheR_C"/>
</dbReference>
<dbReference type="InterPro" id="IPR029063">
    <property type="entry name" value="SAM-dependent_MTases_sf"/>
</dbReference>
<dbReference type="GO" id="GO:0032259">
    <property type="term" value="P:methylation"/>
    <property type="evidence" value="ECO:0007669"/>
    <property type="project" value="UniProtKB-KW"/>
</dbReference>
<keyword evidence="3 7" id="KW-0489">Methyltransferase</keyword>
<evidence type="ECO:0000256" key="2">
    <source>
        <dbReference type="ARBA" id="ARBA00012534"/>
    </source>
</evidence>
<dbReference type="PRINTS" id="PR00996">
    <property type="entry name" value="CHERMTFRASE"/>
</dbReference>
<dbReference type="PANTHER" id="PTHR24422:SF19">
    <property type="entry name" value="CHEMOTAXIS PROTEIN METHYLTRANSFERASE"/>
    <property type="match status" value="1"/>
</dbReference>
<dbReference type="InParanoid" id="A0A7X0MVJ1"/>
<evidence type="ECO:0000256" key="3">
    <source>
        <dbReference type="ARBA" id="ARBA00022603"/>
    </source>
</evidence>
<dbReference type="SUPFAM" id="SSF53335">
    <property type="entry name" value="S-adenosyl-L-methionine-dependent methyltransferases"/>
    <property type="match status" value="1"/>
</dbReference>
<dbReference type="InterPro" id="IPR036804">
    <property type="entry name" value="CheR_N_sf"/>
</dbReference>
<dbReference type="Gene3D" id="3.40.50.150">
    <property type="entry name" value="Vaccinia Virus protein VP39"/>
    <property type="match status" value="1"/>
</dbReference>
<evidence type="ECO:0000256" key="1">
    <source>
        <dbReference type="ARBA" id="ARBA00001541"/>
    </source>
</evidence>
<evidence type="ECO:0000256" key="4">
    <source>
        <dbReference type="ARBA" id="ARBA00022679"/>
    </source>
</evidence>
<dbReference type="CDD" id="cd02440">
    <property type="entry name" value="AdoMet_MTases"/>
    <property type="match status" value="1"/>
</dbReference>
<evidence type="ECO:0000259" key="6">
    <source>
        <dbReference type="PROSITE" id="PS50123"/>
    </source>
</evidence>
<reference evidence="7 8" key="1">
    <citation type="submission" date="2020-08" db="EMBL/GenBank/DDBJ databases">
        <title>Genomic Encyclopedia of Type Strains, Phase IV (KMG-IV): sequencing the most valuable type-strain genomes for metagenomic binning, comparative biology and taxonomic classification.</title>
        <authorList>
            <person name="Goeker M."/>
        </authorList>
    </citation>
    <scope>NUCLEOTIDE SEQUENCE [LARGE SCALE GENOMIC DNA]</scope>
    <source>
        <strain evidence="7 8">DSM 22368</strain>
    </source>
</reference>
<feature type="domain" description="CheR-type methyltransferase" evidence="6">
    <location>
        <begin position="4"/>
        <end position="291"/>
    </location>
</feature>
<dbReference type="Proteomes" id="UP000528457">
    <property type="component" value="Unassembled WGS sequence"/>
</dbReference>
<keyword evidence="4 7" id="KW-0808">Transferase</keyword>
<dbReference type="EMBL" id="JACHHT010000001">
    <property type="protein sequence ID" value="MBB6519889.1"/>
    <property type="molecule type" value="Genomic_DNA"/>
</dbReference>
<dbReference type="InterPro" id="IPR050903">
    <property type="entry name" value="Bact_Chemotaxis_MeTrfase"/>
</dbReference>
<proteinExistence type="predicted"/>
<dbReference type="InterPro" id="IPR022641">
    <property type="entry name" value="CheR_N"/>
</dbReference>
<dbReference type="GO" id="GO:0008983">
    <property type="term" value="F:protein-glutamate O-methyltransferase activity"/>
    <property type="evidence" value="ECO:0007669"/>
    <property type="project" value="UniProtKB-EC"/>
</dbReference>
<dbReference type="PROSITE" id="PS50123">
    <property type="entry name" value="CHER"/>
    <property type="match status" value="1"/>
</dbReference>
<dbReference type="PANTHER" id="PTHR24422">
    <property type="entry name" value="CHEMOTAXIS PROTEIN METHYLTRANSFERASE"/>
    <property type="match status" value="1"/>
</dbReference>
<dbReference type="Pfam" id="PF03705">
    <property type="entry name" value="CheR_N"/>
    <property type="match status" value="1"/>
</dbReference>
<comment type="caution">
    <text evidence="7">The sequence shown here is derived from an EMBL/GenBank/DDBJ whole genome shotgun (WGS) entry which is preliminary data.</text>
</comment>
<dbReference type="InterPro" id="IPR000780">
    <property type="entry name" value="CheR_MeTrfase"/>
</dbReference>
<comment type="catalytic activity">
    <reaction evidence="1">
        <text>L-glutamyl-[protein] + S-adenosyl-L-methionine = [protein]-L-glutamate 5-O-methyl ester + S-adenosyl-L-homocysteine</text>
        <dbReference type="Rhea" id="RHEA:24452"/>
        <dbReference type="Rhea" id="RHEA-COMP:10208"/>
        <dbReference type="Rhea" id="RHEA-COMP:10311"/>
        <dbReference type="ChEBI" id="CHEBI:29973"/>
        <dbReference type="ChEBI" id="CHEBI:57856"/>
        <dbReference type="ChEBI" id="CHEBI:59789"/>
        <dbReference type="ChEBI" id="CHEBI:82795"/>
        <dbReference type="EC" id="2.1.1.80"/>
    </reaction>
</comment>
<dbReference type="SMART" id="SM00138">
    <property type="entry name" value="MeTrc"/>
    <property type="match status" value="1"/>
</dbReference>
<evidence type="ECO:0000256" key="5">
    <source>
        <dbReference type="ARBA" id="ARBA00022691"/>
    </source>
</evidence>
<keyword evidence="5" id="KW-0949">S-adenosyl-L-methionine</keyword>
<gene>
    <name evidence="7" type="ORF">HNR48_000167</name>
</gene>
<protein>
    <recommendedName>
        <fullName evidence="2">protein-glutamate O-methyltransferase</fullName>
        <ecNumber evidence="2">2.1.1.80</ecNumber>
    </recommendedName>
</protein>
<name>A0A7X0MVJ1_9GAMM</name>
<evidence type="ECO:0000313" key="7">
    <source>
        <dbReference type="EMBL" id="MBB6519889.1"/>
    </source>
</evidence>
<sequence length="291" mass="33091">MSWSLQVSTGLTDLEFNRWRKLLEKRAGIAVGQQLRSLLQVQINQRMQAIGYRDYSDYYEFVSSGLGGRLEQALLIEKLVVSETSFFRHRASYDFVSMAFARFLEQREAQDKQTADCFDVWSVGCASGEEPYSLAMDLEDQLAGKSLYGSGFYSVVATDISHKAIAQARNGVYTASRMAAVPDAQKQHYFEKLNDGRYKVKAALAKNICFSQANIVDIDNMPMVKMDLVFTQNMLVYFRKPQRLRILDYIAERLKPGGFLVLGLGEVTKWHNPRMQAVDIGAVQVYQRNVE</sequence>
<dbReference type="SUPFAM" id="SSF47757">
    <property type="entry name" value="Chemotaxis receptor methyltransferase CheR, N-terminal domain"/>
    <property type="match status" value="1"/>
</dbReference>
<dbReference type="RefSeq" id="WP_166852828.1">
    <property type="nucleotide sequence ID" value="NZ_JAAONY010000001.1"/>
</dbReference>
<organism evidence="7 8">
    <name type="scientific">Pseudoteredinibacter isoporae</name>
    <dbReference type="NCBI Taxonomy" id="570281"/>
    <lineage>
        <taxon>Bacteria</taxon>
        <taxon>Pseudomonadati</taxon>
        <taxon>Pseudomonadota</taxon>
        <taxon>Gammaproteobacteria</taxon>
        <taxon>Cellvibrionales</taxon>
        <taxon>Cellvibrionaceae</taxon>
        <taxon>Pseudoteredinibacter</taxon>
    </lineage>
</organism>